<dbReference type="Proteomes" id="UP001291623">
    <property type="component" value="Unassembled WGS sequence"/>
</dbReference>
<gene>
    <name evidence="1" type="ORF">RND71_005214</name>
</gene>
<dbReference type="AlphaFoldDB" id="A0AAE1SSG0"/>
<keyword evidence="2" id="KW-1185">Reference proteome</keyword>
<evidence type="ECO:0000313" key="1">
    <source>
        <dbReference type="EMBL" id="KAK4374537.1"/>
    </source>
</evidence>
<sequence length="78" mass="8900">MGSIILYTYNMPFSLTYQEFVLLHRFTGVFVLHLYDLVMHVCKVYGVLILYIVVVVHGNKLFSFSSLGVSNDAGFTYP</sequence>
<organism evidence="1 2">
    <name type="scientific">Anisodus tanguticus</name>
    <dbReference type="NCBI Taxonomy" id="243964"/>
    <lineage>
        <taxon>Eukaryota</taxon>
        <taxon>Viridiplantae</taxon>
        <taxon>Streptophyta</taxon>
        <taxon>Embryophyta</taxon>
        <taxon>Tracheophyta</taxon>
        <taxon>Spermatophyta</taxon>
        <taxon>Magnoliopsida</taxon>
        <taxon>eudicotyledons</taxon>
        <taxon>Gunneridae</taxon>
        <taxon>Pentapetalae</taxon>
        <taxon>asterids</taxon>
        <taxon>lamiids</taxon>
        <taxon>Solanales</taxon>
        <taxon>Solanaceae</taxon>
        <taxon>Solanoideae</taxon>
        <taxon>Hyoscyameae</taxon>
        <taxon>Anisodus</taxon>
    </lineage>
</organism>
<comment type="caution">
    <text evidence="1">The sequence shown here is derived from an EMBL/GenBank/DDBJ whole genome shotgun (WGS) entry which is preliminary data.</text>
</comment>
<dbReference type="EMBL" id="JAVYJV010000003">
    <property type="protein sequence ID" value="KAK4374537.1"/>
    <property type="molecule type" value="Genomic_DNA"/>
</dbReference>
<accession>A0AAE1SSG0</accession>
<protein>
    <submittedName>
        <fullName evidence="1">Uncharacterized protein</fullName>
    </submittedName>
</protein>
<name>A0AAE1SSG0_9SOLA</name>
<proteinExistence type="predicted"/>
<reference evidence="1" key="1">
    <citation type="submission" date="2023-12" db="EMBL/GenBank/DDBJ databases">
        <title>Genome assembly of Anisodus tanguticus.</title>
        <authorList>
            <person name="Wang Y.-J."/>
        </authorList>
    </citation>
    <scope>NUCLEOTIDE SEQUENCE</scope>
    <source>
        <strain evidence="1">KB-2021</strain>
        <tissue evidence="1">Leaf</tissue>
    </source>
</reference>
<evidence type="ECO:0000313" key="2">
    <source>
        <dbReference type="Proteomes" id="UP001291623"/>
    </source>
</evidence>